<comment type="caution">
    <text evidence="2">The sequence shown here is derived from an EMBL/GenBank/DDBJ whole genome shotgun (WGS) entry which is preliminary data.</text>
</comment>
<reference evidence="2" key="1">
    <citation type="submission" date="2020-07" db="EMBL/GenBank/DDBJ databases">
        <title>Clarias magur genome sequencing, assembly and annotation.</title>
        <authorList>
            <person name="Kushwaha B."/>
            <person name="Kumar R."/>
            <person name="Das P."/>
            <person name="Joshi C.G."/>
            <person name="Kumar D."/>
            <person name="Nagpure N.S."/>
            <person name="Pandey M."/>
            <person name="Agarwal S."/>
            <person name="Srivastava S."/>
            <person name="Singh M."/>
            <person name="Sahoo L."/>
            <person name="Jayasankar P."/>
            <person name="Meher P.K."/>
            <person name="Koringa P.G."/>
            <person name="Iquebal M.A."/>
            <person name="Das S.P."/>
            <person name="Bit A."/>
            <person name="Patnaik S."/>
            <person name="Patel N."/>
            <person name="Shah T.M."/>
            <person name="Hinsu A."/>
            <person name="Jena J.K."/>
        </authorList>
    </citation>
    <scope>NUCLEOTIDE SEQUENCE</scope>
    <source>
        <strain evidence="2">CIFAMagur01</strain>
        <tissue evidence="2">Testis</tissue>
    </source>
</reference>
<feature type="region of interest" description="Disordered" evidence="1">
    <location>
        <begin position="1"/>
        <end position="74"/>
    </location>
</feature>
<dbReference type="Proteomes" id="UP000727407">
    <property type="component" value="Unassembled WGS sequence"/>
</dbReference>
<gene>
    <name evidence="2" type="primary">secA</name>
    <name evidence="2" type="ORF">DAT39_023711</name>
</gene>
<name>A0A8J4WQ49_CLAMG</name>
<proteinExistence type="predicted"/>
<evidence type="ECO:0000256" key="1">
    <source>
        <dbReference type="SAM" id="MobiDB-lite"/>
    </source>
</evidence>
<sequence>MRLLAAATPGPAGVCMAGCPVKEPPTAAPRRLGSREPFPAGRVRRHEHGGEKPGPKRQEGGGSLHLGRNDPQGL</sequence>
<keyword evidence="3" id="KW-1185">Reference proteome</keyword>
<dbReference type="EMBL" id="QNUK01002895">
    <property type="protein sequence ID" value="KAF5879787.1"/>
    <property type="molecule type" value="Genomic_DNA"/>
</dbReference>
<evidence type="ECO:0000313" key="3">
    <source>
        <dbReference type="Proteomes" id="UP000727407"/>
    </source>
</evidence>
<accession>A0A8J4WQ49</accession>
<dbReference type="AlphaFoldDB" id="A0A8J4WQ49"/>
<protein>
    <submittedName>
        <fullName evidence="2">Protein translocase subunit SecA</fullName>
    </submittedName>
</protein>
<feature type="compositionally biased region" description="Basic and acidic residues" evidence="1">
    <location>
        <begin position="48"/>
        <end position="59"/>
    </location>
</feature>
<evidence type="ECO:0000313" key="2">
    <source>
        <dbReference type="EMBL" id="KAF5879787.1"/>
    </source>
</evidence>
<organism evidence="2 3">
    <name type="scientific">Clarias magur</name>
    <name type="common">Asian catfish</name>
    <name type="synonym">Macropteronotus magur</name>
    <dbReference type="NCBI Taxonomy" id="1594786"/>
    <lineage>
        <taxon>Eukaryota</taxon>
        <taxon>Metazoa</taxon>
        <taxon>Chordata</taxon>
        <taxon>Craniata</taxon>
        <taxon>Vertebrata</taxon>
        <taxon>Euteleostomi</taxon>
        <taxon>Actinopterygii</taxon>
        <taxon>Neopterygii</taxon>
        <taxon>Teleostei</taxon>
        <taxon>Ostariophysi</taxon>
        <taxon>Siluriformes</taxon>
        <taxon>Clariidae</taxon>
        <taxon>Clarias</taxon>
    </lineage>
</organism>